<reference evidence="3 4" key="1">
    <citation type="submission" date="2019-04" db="EMBL/GenBank/DDBJ databases">
        <title>Comparative genomics and transcriptomics to analyze fruiting body development in filamentous ascomycetes.</title>
        <authorList>
            <consortium name="DOE Joint Genome Institute"/>
            <person name="Lutkenhaus R."/>
            <person name="Traeger S."/>
            <person name="Breuer J."/>
            <person name="Kuo A."/>
            <person name="Lipzen A."/>
            <person name="Pangilinan J."/>
            <person name="Dilworth D."/>
            <person name="Sandor L."/>
            <person name="Poggeler S."/>
            <person name="Barry K."/>
            <person name="Grigoriev I.V."/>
            <person name="Nowrousian M."/>
        </authorList>
    </citation>
    <scope>NUCLEOTIDE SEQUENCE [LARGE SCALE GENOMIC DNA]</scope>
    <source>
        <strain evidence="3 4">CBS 389.68</strain>
    </source>
</reference>
<evidence type="ECO:0000313" key="3">
    <source>
        <dbReference type="EMBL" id="TGZ82997.1"/>
    </source>
</evidence>
<accession>A0A4S2N1S1</accession>
<dbReference type="GO" id="GO:0008312">
    <property type="term" value="F:7S RNA binding"/>
    <property type="evidence" value="ECO:0007669"/>
    <property type="project" value="InterPro"/>
</dbReference>
<evidence type="ECO:0000256" key="1">
    <source>
        <dbReference type="SAM" id="MobiDB-lite"/>
    </source>
</evidence>
<protein>
    <recommendedName>
        <fullName evidence="2">SRP9 domain-containing protein</fullName>
    </recommendedName>
</protein>
<dbReference type="Gene3D" id="3.30.720.10">
    <property type="entry name" value="Signal recognition particle alu RNA binding heterodimer, srp9/1"/>
    <property type="match status" value="1"/>
</dbReference>
<dbReference type="AlphaFoldDB" id="A0A4S2N1S1"/>
<dbReference type="PANTHER" id="PTHR12834">
    <property type="entry name" value="SIGNAL RECOGNITION PARTICLE 9 KDA PROTEIN"/>
    <property type="match status" value="1"/>
</dbReference>
<dbReference type="GO" id="GO:0006614">
    <property type="term" value="P:SRP-dependent cotranslational protein targeting to membrane"/>
    <property type="evidence" value="ECO:0007669"/>
    <property type="project" value="InterPro"/>
</dbReference>
<dbReference type="PANTHER" id="PTHR12834:SF12">
    <property type="entry name" value="SIGNAL RECOGNITION PARTICLE 9 KDA PROTEIN"/>
    <property type="match status" value="1"/>
</dbReference>
<dbReference type="Pfam" id="PF05486">
    <property type="entry name" value="SRP9-21"/>
    <property type="match status" value="1"/>
</dbReference>
<dbReference type="EMBL" id="ML220114">
    <property type="protein sequence ID" value="TGZ82997.1"/>
    <property type="molecule type" value="Genomic_DNA"/>
</dbReference>
<dbReference type="InterPro" id="IPR039432">
    <property type="entry name" value="SRP9_dom"/>
</dbReference>
<dbReference type="InterPro" id="IPR009018">
    <property type="entry name" value="Signal_recog_particle_SRP9/14"/>
</dbReference>
<feature type="domain" description="SRP9" evidence="2">
    <location>
        <begin position="5"/>
        <end position="76"/>
    </location>
</feature>
<evidence type="ECO:0000313" key="4">
    <source>
        <dbReference type="Proteomes" id="UP000298138"/>
    </source>
</evidence>
<organism evidence="3 4">
    <name type="scientific">Ascodesmis nigricans</name>
    <dbReference type="NCBI Taxonomy" id="341454"/>
    <lineage>
        <taxon>Eukaryota</taxon>
        <taxon>Fungi</taxon>
        <taxon>Dikarya</taxon>
        <taxon>Ascomycota</taxon>
        <taxon>Pezizomycotina</taxon>
        <taxon>Pezizomycetes</taxon>
        <taxon>Pezizales</taxon>
        <taxon>Ascodesmidaceae</taxon>
        <taxon>Ascodesmis</taxon>
    </lineage>
</organism>
<gene>
    <name evidence="3" type="ORF">EX30DRAFT_370038</name>
</gene>
<dbReference type="STRING" id="341454.A0A4S2N1S1"/>
<dbReference type="OrthoDB" id="5419752at2759"/>
<proteinExistence type="predicted"/>
<dbReference type="InParanoid" id="A0A4S2N1S1"/>
<dbReference type="Proteomes" id="UP000298138">
    <property type="component" value="Unassembled WGS sequence"/>
</dbReference>
<keyword evidence="4" id="KW-1185">Reference proteome</keyword>
<dbReference type="GO" id="GO:0005786">
    <property type="term" value="C:signal recognition particle, endoplasmic reticulum targeting"/>
    <property type="evidence" value="ECO:0007669"/>
    <property type="project" value="TreeGrafter"/>
</dbReference>
<name>A0A4S2N1S1_9PEZI</name>
<feature type="region of interest" description="Disordered" evidence="1">
    <location>
        <begin position="110"/>
        <end position="141"/>
    </location>
</feature>
<dbReference type="InterPro" id="IPR039914">
    <property type="entry name" value="SRP9-like"/>
</dbReference>
<feature type="compositionally biased region" description="Low complexity" evidence="1">
    <location>
        <begin position="110"/>
        <end position="124"/>
    </location>
</feature>
<evidence type="ECO:0000259" key="2">
    <source>
        <dbReference type="Pfam" id="PF05486"/>
    </source>
</evidence>
<sequence>MKLCKTPNEFTRASLQLIAARPETTKTTTTYSSSTPGKGRLTLKTYDPVSGAVIKFKTNKIADVGRLVAGLQRVARGSLGLKVEEEEKEKTVVEMVTEAAGAVATAVADTATAATSGQAPASTGATGGGKKKGKGKGKKGR</sequence>
<feature type="compositionally biased region" description="Basic residues" evidence="1">
    <location>
        <begin position="129"/>
        <end position="141"/>
    </location>
</feature>